<dbReference type="GO" id="GO:0043683">
    <property type="term" value="P:type IV pilus assembly"/>
    <property type="evidence" value="ECO:0007669"/>
    <property type="project" value="InterPro"/>
</dbReference>
<dbReference type="PANTHER" id="PTHR39555:SF1">
    <property type="entry name" value="TYPE IV PILUS INNER MEMBRANE COMPONENT PILO"/>
    <property type="match status" value="1"/>
</dbReference>
<keyword evidence="1" id="KW-1133">Transmembrane helix</keyword>
<dbReference type="Proteomes" id="UP000317550">
    <property type="component" value="Chromosome"/>
</dbReference>
<feature type="transmembrane region" description="Helical" evidence="1">
    <location>
        <begin position="20"/>
        <end position="41"/>
    </location>
</feature>
<sequence length="216" mass="23802">MTLDDLKRLDPKDIANWPAPVQLTSLALLIITVILIGYFSLLSGERDILEQGRVKEGELKEAFKDKKTKAINLDAYRQQLAEIQESFGALLKQLPSKAEMETLITEINQSGVGRGLQFELFKPTPSEKKTAEFAERPIDLKINGSYHDLAAFASDIAQLSRIVTLSDMQITAALPGAKEGAGMLGMQAVARTYRALDAEEAVEIRKAEADAKKKIK</sequence>
<keyword evidence="1" id="KW-0812">Transmembrane</keyword>
<evidence type="ECO:0000256" key="1">
    <source>
        <dbReference type="SAM" id="Phobius"/>
    </source>
</evidence>
<dbReference type="OrthoDB" id="9802133at2"/>
<dbReference type="Gene3D" id="3.30.70.60">
    <property type="match status" value="1"/>
</dbReference>
<keyword evidence="1" id="KW-0472">Membrane</keyword>
<dbReference type="PANTHER" id="PTHR39555">
    <property type="entry name" value="FIMBRIAL ASSEMBLY PROTEIN PILO-LIKE PROTEIN-RELATED"/>
    <property type="match status" value="1"/>
</dbReference>
<organism evidence="2 3">
    <name type="scientific">Chitinimonas arctica</name>
    <dbReference type="NCBI Taxonomy" id="2594795"/>
    <lineage>
        <taxon>Bacteria</taxon>
        <taxon>Pseudomonadati</taxon>
        <taxon>Pseudomonadota</taxon>
        <taxon>Betaproteobacteria</taxon>
        <taxon>Neisseriales</taxon>
        <taxon>Chitinibacteraceae</taxon>
        <taxon>Chitinimonas</taxon>
    </lineage>
</organism>
<dbReference type="PIRSF" id="PIRSF016482">
    <property type="entry name" value="PilO"/>
    <property type="match status" value="1"/>
</dbReference>
<accession>A0A516SM94</accession>
<dbReference type="InterPro" id="IPR007445">
    <property type="entry name" value="PilO"/>
</dbReference>
<name>A0A516SM94_9NEIS</name>
<protein>
    <submittedName>
        <fullName evidence="2">Pilus assembly protein PilO</fullName>
    </submittedName>
</protein>
<dbReference type="KEGG" id="cari:FNU76_09685"/>
<dbReference type="EMBL" id="CP041730">
    <property type="protein sequence ID" value="QDQ29260.1"/>
    <property type="molecule type" value="Genomic_DNA"/>
</dbReference>
<evidence type="ECO:0000313" key="2">
    <source>
        <dbReference type="EMBL" id="QDQ29260.1"/>
    </source>
</evidence>
<dbReference type="GO" id="GO:0043107">
    <property type="term" value="P:type IV pilus-dependent motility"/>
    <property type="evidence" value="ECO:0007669"/>
    <property type="project" value="InterPro"/>
</dbReference>
<dbReference type="Gene3D" id="1.10.287.540">
    <property type="entry name" value="Helix hairpin bin"/>
    <property type="match status" value="1"/>
</dbReference>
<proteinExistence type="predicted"/>
<dbReference type="InterPro" id="IPR014717">
    <property type="entry name" value="Transl_elong_EF1B/ribsomal_bS6"/>
</dbReference>
<evidence type="ECO:0000313" key="3">
    <source>
        <dbReference type="Proteomes" id="UP000317550"/>
    </source>
</evidence>
<reference evidence="3" key="1">
    <citation type="submission" date="2019-07" db="EMBL/GenBank/DDBJ databases">
        <title>Chitinimonas sp. nov., isolated from Ny-Alesund, arctica soil.</title>
        <authorList>
            <person name="Xu Q."/>
            <person name="Peng F."/>
        </authorList>
    </citation>
    <scope>NUCLEOTIDE SEQUENCE [LARGE SCALE GENOMIC DNA]</scope>
    <source>
        <strain evidence="3">R3-44</strain>
    </source>
</reference>
<gene>
    <name evidence="2" type="ORF">FNU76_09685</name>
</gene>
<keyword evidence="3" id="KW-1185">Reference proteome</keyword>
<dbReference type="Pfam" id="PF04350">
    <property type="entry name" value="PilO"/>
    <property type="match status" value="1"/>
</dbReference>
<dbReference type="AlphaFoldDB" id="A0A516SM94"/>